<dbReference type="InterPro" id="IPR001950">
    <property type="entry name" value="SUI1"/>
</dbReference>
<dbReference type="PANTHER" id="PTHR12789">
    <property type="entry name" value="DENSITY-REGULATED PROTEIN HOMOLOG"/>
    <property type="match status" value="1"/>
</dbReference>
<dbReference type="Pfam" id="PF01253">
    <property type="entry name" value="SUI1"/>
    <property type="match status" value="1"/>
</dbReference>
<comment type="similarity">
    <text evidence="1">Belongs to the SUI1 family.</text>
</comment>
<protein>
    <submittedName>
        <fullName evidence="6">Translation initiation factor</fullName>
    </submittedName>
</protein>
<dbReference type="Gene3D" id="3.30.780.10">
    <property type="entry name" value="SUI1-like domain"/>
    <property type="match status" value="1"/>
</dbReference>
<dbReference type="EMBL" id="QSCO01000027">
    <property type="protein sequence ID" value="RGY04187.1"/>
    <property type="molecule type" value="Genomic_DNA"/>
</dbReference>
<evidence type="ECO:0000313" key="7">
    <source>
        <dbReference type="EMBL" id="RGY04187.1"/>
    </source>
</evidence>
<evidence type="ECO:0000256" key="3">
    <source>
        <dbReference type="ARBA" id="ARBA00022917"/>
    </source>
</evidence>
<comment type="caution">
    <text evidence="6">The sequence shown here is derived from an EMBL/GenBank/DDBJ whole genome shotgun (WGS) entry which is preliminary data.</text>
</comment>
<reference evidence="5" key="2">
    <citation type="submission" date="2023-01" db="EMBL/GenBank/DDBJ databases">
        <title>Human gut microbiome strain richness.</title>
        <authorList>
            <person name="Chen-Liaw A."/>
        </authorList>
    </citation>
    <scope>NUCLEOTIDE SEQUENCE</scope>
    <source>
        <strain evidence="5">RTP21484st1_B7_RTP21484_190118</strain>
    </source>
</reference>
<evidence type="ECO:0000313" key="5">
    <source>
        <dbReference type="EMBL" id="MDB9223457.1"/>
    </source>
</evidence>
<name>A0A412TL58_9BACT</name>
<feature type="domain" description="SUI1" evidence="4">
    <location>
        <begin position="40"/>
        <end position="106"/>
    </location>
</feature>
<proteinExistence type="inferred from homology"/>
<dbReference type="GO" id="GO:0003729">
    <property type="term" value="F:mRNA binding"/>
    <property type="evidence" value="ECO:0007669"/>
    <property type="project" value="TreeGrafter"/>
</dbReference>
<evidence type="ECO:0000313" key="9">
    <source>
        <dbReference type="Proteomes" id="UP000284434"/>
    </source>
</evidence>
<dbReference type="InterPro" id="IPR050318">
    <property type="entry name" value="DENR/SUI1_TIF"/>
</dbReference>
<dbReference type="AlphaFoldDB" id="A0A412TL58"/>
<evidence type="ECO:0000313" key="8">
    <source>
        <dbReference type="Proteomes" id="UP000284243"/>
    </source>
</evidence>
<dbReference type="EMBL" id="JAQMRD010000012">
    <property type="protein sequence ID" value="MDB9223457.1"/>
    <property type="molecule type" value="Genomic_DNA"/>
</dbReference>
<dbReference type="RefSeq" id="WP_046404985.1">
    <property type="nucleotide sequence ID" value="NZ_CABJFF010000002.1"/>
</dbReference>
<dbReference type="SUPFAM" id="SSF55159">
    <property type="entry name" value="eIF1-like"/>
    <property type="match status" value="1"/>
</dbReference>
<dbReference type="EMBL" id="QRYC01000029">
    <property type="protein sequence ID" value="RGU54512.1"/>
    <property type="molecule type" value="Genomic_DNA"/>
</dbReference>
<accession>A0A412TL58</accession>
<dbReference type="CDD" id="cd11567">
    <property type="entry name" value="YciH_like"/>
    <property type="match status" value="1"/>
</dbReference>
<keyword evidence="3" id="KW-0648">Protein biosynthesis</keyword>
<sequence length="110" mass="12635">MKADKKNRIHVVYSTDPNYNYEYNNETEDETLPPEKQNLRVILDSKQRKGKTVTLVQGFVGREDDLKELAKLLKNKCGVGGSVKDGEIIIQGEVKEKVLNILRENKYRAK</sequence>
<keyword evidence="2" id="KW-0810">Translation regulation</keyword>
<dbReference type="PANTHER" id="PTHR12789:SF0">
    <property type="entry name" value="DENSITY-REGULATED PROTEIN"/>
    <property type="match status" value="1"/>
</dbReference>
<dbReference type="GO" id="GO:0001731">
    <property type="term" value="P:formation of translation preinitiation complex"/>
    <property type="evidence" value="ECO:0007669"/>
    <property type="project" value="TreeGrafter"/>
</dbReference>
<evidence type="ECO:0000313" key="6">
    <source>
        <dbReference type="EMBL" id="RGU54512.1"/>
    </source>
</evidence>
<dbReference type="GO" id="GO:0006417">
    <property type="term" value="P:regulation of translation"/>
    <property type="evidence" value="ECO:0007669"/>
    <property type="project" value="UniProtKB-KW"/>
</dbReference>
<dbReference type="Proteomes" id="UP001212263">
    <property type="component" value="Unassembled WGS sequence"/>
</dbReference>
<dbReference type="PIRSF" id="PIRSF037511">
    <property type="entry name" value="Transl_init_SUI1_pro"/>
    <property type="match status" value="1"/>
</dbReference>
<gene>
    <name evidence="6" type="ORF">DWW57_15655</name>
    <name evidence="7" type="ORF">DXA53_16645</name>
    <name evidence="5" type="ORF">PN645_10620</name>
</gene>
<organism evidence="6 8">
    <name type="scientific">Odoribacter splanchnicus</name>
    <dbReference type="NCBI Taxonomy" id="28118"/>
    <lineage>
        <taxon>Bacteria</taxon>
        <taxon>Pseudomonadati</taxon>
        <taxon>Bacteroidota</taxon>
        <taxon>Bacteroidia</taxon>
        <taxon>Bacteroidales</taxon>
        <taxon>Odoribacteraceae</taxon>
        <taxon>Odoribacter</taxon>
    </lineage>
</organism>
<dbReference type="GO" id="GO:0003743">
    <property type="term" value="F:translation initiation factor activity"/>
    <property type="evidence" value="ECO:0007669"/>
    <property type="project" value="UniProtKB-KW"/>
</dbReference>
<dbReference type="Proteomes" id="UP000284243">
    <property type="component" value="Unassembled WGS sequence"/>
</dbReference>
<dbReference type="GO" id="GO:0002188">
    <property type="term" value="P:translation reinitiation"/>
    <property type="evidence" value="ECO:0007669"/>
    <property type="project" value="TreeGrafter"/>
</dbReference>
<dbReference type="Proteomes" id="UP000284434">
    <property type="component" value="Unassembled WGS sequence"/>
</dbReference>
<evidence type="ECO:0000256" key="2">
    <source>
        <dbReference type="ARBA" id="ARBA00022845"/>
    </source>
</evidence>
<evidence type="ECO:0000259" key="4">
    <source>
        <dbReference type="PROSITE" id="PS50296"/>
    </source>
</evidence>
<dbReference type="InterPro" id="IPR005872">
    <property type="entry name" value="SUI1_arc_bac"/>
</dbReference>
<dbReference type="PROSITE" id="PS50296">
    <property type="entry name" value="SUI1"/>
    <property type="match status" value="1"/>
</dbReference>
<keyword evidence="6" id="KW-0396">Initiation factor</keyword>
<reference evidence="8 9" key="1">
    <citation type="submission" date="2018-08" db="EMBL/GenBank/DDBJ databases">
        <title>A genome reference for cultivated species of the human gut microbiota.</title>
        <authorList>
            <person name="Zou Y."/>
            <person name="Xue W."/>
            <person name="Luo G."/>
        </authorList>
    </citation>
    <scope>NUCLEOTIDE SEQUENCE [LARGE SCALE GENOMIC DNA]</scope>
    <source>
        <strain evidence="6 8">AF16-14</strain>
        <strain evidence="7 9">OF03-11</strain>
    </source>
</reference>
<evidence type="ECO:0000256" key="1">
    <source>
        <dbReference type="ARBA" id="ARBA00005422"/>
    </source>
</evidence>
<dbReference type="InterPro" id="IPR036877">
    <property type="entry name" value="SUI1_dom_sf"/>
</dbReference>